<dbReference type="Proteomes" id="UP000483286">
    <property type="component" value="Unassembled WGS sequence"/>
</dbReference>
<dbReference type="AlphaFoldDB" id="A0A7C9LUQ9"/>
<accession>A0A7C9LUQ9</accession>
<organism evidence="2 3">
    <name type="scientific">Deinococcus arboris</name>
    <dbReference type="NCBI Taxonomy" id="2682977"/>
    <lineage>
        <taxon>Bacteria</taxon>
        <taxon>Thermotogati</taxon>
        <taxon>Deinococcota</taxon>
        <taxon>Deinococci</taxon>
        <taxon>Deinococcales</taxon>
        <taxon>Deinococcaceae</taxon>
        <taxon>Deinococcus</taxon>
    </lineage>
</organism>
<protein>
    <submittedName>
        <fullName evidence="2">Alginate biosynthesis protein AlgP</fullName>
    </submittedName>
</protein>
<dbReference type="RefSeq" id="WP_157459504.1">
    <property type="nucleotide sequence ID" value="NZ_WQLB01000014.1"/>
</dbReference>
<feature type="region of interest" description="Disordered" evidence="1">
    <location>
        <begin position="318"/>
        <end position="387"/>
    </location>
</feature>
<sequence length="387" mass="40097">MTHESTGGVSKRSLLLLGGLAALALNKDTRRALVDGSRNAWTGTQDTLSGTVAPALLTAAAHARDAALQGAHQVSDVVSHTAQTLREEGLPRASALLGSAVEGAGVLAGSAQERALHLAGEAGEATRQAATLGGHRAQQVWQAAQAGAGHTIQDAQSAGRELLATVQDRVGHALHEAADGAETRKRRAERTLRQARRDALRELQSGRKVLKSHQLEKAVAKRVAPLEKKLTQELKLLDKQARHARRDDRHGSGVGGGLVALALLGTGIVVLARVPAARQGILNAVEGVNPDAAEALRKAGRDARNLIGTAWLERIEEEKVTPAPGAARSTQAATTGATWGGAVAPDAPAAAKTVAETEKANPEPAQDKKDDAPKADAKGTKPATPTN</sequence>
<evidence type="ECO:0000256" key="1">
    <source>
        <dbReference type="SAM" id="MobiDB-lite"/>
    </source>
</evidence>
<comment type="caution">
    <text evidence="2">The sequence shown here is derived from an EMBL/GenBank/DDBJ whole genome shotgun (WGS) entry which is preliminary data.</text>
</comment>
<proteinExistence type="predicted"/>
<name>A0A7C9LUQ9_9DEIO</name>
<feature type="compositionally biased region" description="Low complexity" evidence="1">
    <location>
        <begin position="332"/>
        <end position="354"/>
    </location>
</feature>
<evidence type="ECO:0000313" key="2">
    <source>
        <dbReference type="EMBL" id="MVN87460.1"/>
    </source>
</evidence>
<feature type="compositionally biased region" description="Basic and acidic residues" evidence="1">
    <location>
        <begin position="355"/>
        <end position="379"/>
    </location>
</feature>
<reference evidence="2 3" key="1">
    <citation type="submission" date="2019-12" db="EMBL/GenBank/DDBJ databases">
        <title>Deinococcus sp. HMF7620 Genome sequencing and assembly.</title>
        <authorList>
            <person name="Kang H."/>
            <person name="Kim H."/>
            <person name="Joh K."/>
        </authorList>
    </citation>
    <scope>NUCLEOTIDE SEQUENCE [LARGE SCALE GENOMIC DNA]</scope>
    <source>
        <strain evidence="2 3">HMF7620</strain>
    </source>
</reference>
<evidence type="ECO:0000313" key="3">
    <source>
        <dbReference type="Proteomes" id="UP000483286"/>
    </source>
</evidence>
<dbReference type="EMBL" id="WQLB01000014">
    <property type="protein sequence ID" value="MVN87460.1"/>
    <property type="molecule type" value="Genomic_DNA"/>
</dbReference>
<gene>
    <name evidence="2" type="ORF">GO986_11840</name>
</gene>
<keyword evidence="3" id="KW-1185">Reference proteome</keyword>